<sequence length="89" mass="10284">MIYTTANELHEVIKKEQDTDEPSKYILFSYGEARTIIPLKTFVPCETGNKDDIFLTVFTYMNEVAHVPLSRLHDEAPLIVDFVKSMVFK</sequence>
<organism evidence="1 2">
    <name type="scientific">Brochothrix phage A9</name>
    <dbReference type="NCBI Taxonomy" id="857312"/>
    <lineage>
        <taxon>Viruses</taxon>
        <taxon>Duplodnaviria</taxon>
        <taxon>Heunggongvirae</taxon>
        <taxon>Uroviricota</taxon>
        <taxon>Caudoviricetes</taxon>
        <taxon>Herelleviridae</taxon>
        <taxon>Klumppvirus</taxon>
        <taxon>Klumppvirus A9</taxon>
    </lineage>
</organism>
<dbReference type="EMBL" id="HM242243">
    <property type="protein sequence ID" value="ADJ53208.1"/>
    <property type="molecule type" value="Genomic_DNA"/>
</dbReference>
<evidence type="ECO:0000313" key="1">
    <source>
        <dbReference type="EMBL" id="ADJ53208.1"/>
    </source>
</evidence>
<reference evidence="1 2" key="1">
    <citation type="journal article" date="2010" name="J. Bacteriol.">
        <title>Brochothrix thermosphacta bacteriophages feature heterogeneous and highly mosaic genomes and utilize unique prophage insertion sites.</title>
        <authorList>
            <person name="Kilcher S."/>
            <person name="Loessner M.J."/>
            <person name="Klumpp J."/>
        </authorList>
    </citation>
    <scope>NUCLEOTIDE SEQUENCE [LARGE SCALE GENOMIC DNA]</scope>
</reference>
<dbReference type="RefSeq" id="YP_004301507.1">
    <property type="nucleotide sequence ID" value="NC_015253.1"/>
</dbReference>
<name>D9J0X1_9CAUD</name>
<evidence type="ECO:0000313" key="2">
    <source>
        <dbReference type="Proteomes" id="UP000000331"/>
    </source>
</evidence>
<accession>D9J0X1</accession>
<dbReference type="GeneID" id="10359204"/>
<keyword evidence="2" id="KW-1185">Reference proteome</keyword>
<protein>
    <submittedName>
        <fullName evidence="1">Gp173</fullName>
    </submittedName>
</protein>
<dbReference type="Proteomes" id="UP000000331">
    <property type="component" value="Segment"/>
</dbReference>
<dbReference type="KEGG" id="vg:10359204"/>
<proteinExistence type="predicted"/>